<dbReference type="EMBL" id="KX284716">
    <property type="protein sequence ID" value="AOM65751.1"/>
    <property type="molecule type" value="Genomic_DNA"/>
</dbReference>
<evidence type="ECO:0000256" key="8">
    <source>
        <dbReference type="HAMAP-Rule" id="MF_00131"/>
    </source>
</evidence>
<dbReference type="InterPro" id="IPR011060">
    <property type="entry name" value="RibuloseP-bd_barrel"/>
</dbReference>
<dbReference type="SUPFAM" id="SSF51366">
    <property type="entry name" value="Ribulose-phoshate binding barrel"/>
    <property type="match status" value="1"/>
</dbReference>
<dbReference type="HAMAP" id="MF_00131">
    <property type="entry name" value="Trp_synth_alpha"/>
    <property type="match status" value="1"/>
</dbReference>
<keyword evidence="3 8" id="KW-0028">Amino-acid biosynthesis</keyword>
<comment type="subunit">
    <text evidence="2 8">Tetramer of two alpha and two beta chains.</text>
</comment>
<dbReference type="PANTHER" id="PTHR43406:SF1">
    <property type="entry name" value="TRYPTOPHAN SYNTHASE ALPHA CHAIN, CHLOROPLASTIC"/>
    <property type="match status" value="1"/>
</dbReference>
<reference evidence="10" key="1">
    <citation type="journal article" date="2016" name="BMC Biol.">
        <title>Parallel evolution of highly conserved plastid genome architecture in red seaweeds and seed plants.</title>
        <authorList>
            <person name="Lee J."/>
            <person name="Cho C.H."/>
            <person name="Park S.I."/>
            <person name="Choi J.W."/>
            <person name="Song H.S."/>
            <person name="West J.A."/>
            <person name="Bhattacharya D."/>
            <person name="Yoon H.S."/>
        </authorList>
    </citation>
    <scope>NUCLEOTIDE SEQUENCE</scope>
</reference>
<keyword evidence="5 8" id="KW-0057">Aromatic amino acid biosynthesis</keyword>
<evidence type="ECO:0000256" key="4">
    <source>
        <dbReference type="ARBA" id="ARBA00022822"/>
    </source>
</evidence>
<evidence type="ECO:0000256" key="6">
    <source>
        <dbReference type="ARBA" id="ARBA00023239"/>
    </source>
</evidence>
<evidence type="ECO:0000256" key="2">
    <source>
        <dbReference type="ARBA" id="ARBA00011270"/>
    </source>
</evidence>
<dbReference type="AlphaFoldDB" id="A0A1C9CBI8"/>
<comment type="pathway">
    <text evidence="1 8">Amino-acid biosynthesis; L-tryptophan biosynthesis; L-tryptophan from chorismate: step 5/5.</text>
</comment>
<dbReference type="Pfam" id="PF00290">
    <property type="entry name" value="Trp_syntA"/>
    <property type="match status" value="1"/>
</dbReference>
<evidence type="ECO:0000256" key="5">
    <source>
        <dbReference type="ARBA" id="ARBA00023141"/>
    </source>
</evidence>
<dbReference type="NCBIfam" id="TIGR00262">
    <property type="entry name" value="trpA"/>
    <property type="match status" value="1"/>
</dbReference>
<keyword evidence="4 8" id="KW-0822">Tryptophan biosynthesis</keyword>
<dbReference type="GO" id="GO:0005829">
    <property type="term" value="C:cytosol"/>
    <property type="evidence" value="ECO:0007669"/>
    <property type="project" value="TreeGrafter"/>
</dbReference>
<evidence type="ECO:0000313" key="10">
    <source>
        <dbReference type="EMBL" id="AOM65751.1"/>
    </source>
</evidence>
<evidence type="ECO:0000256" key="9">
    <source>
        <dbReference type="RuleBase" id="RU003662"/>
    </source>
</evidence>
<keyword evidence="10" id="KW-0934">Plastid</keyword>
<geneLocation type="plastid" evidence="10"/>
<keyword evidence="6 8" id="KW-0456">Lyase</keyword>
<dbReference type="InterPro" id="IPR002028">
    <property type="entry name" value="Trp_synthase_suA"/>
</dbReference>
<proteinExistence type="inferred from homology"/>
<dbReference type="GeneID" id="29073124"/>
<comment type="similarity">
    <text evidence="8 9">Belongs to the TrpA family.</text>
</comment>
<evidence type="ECO:0000256" key="7">
    <source>
        <dbReference type="ARBA" id="ARBA00049047"/>
    </source>
</evidence>
<dbReference type="InterPro" id="IPR013785">
    <property type="entry name" value="Aldolase_TIM"/>
</dbReference>
<protein>
    <recommendedName>
        <fullName evidence="8">Tryptophan synthase alpha chain</fullName>
        <ecNumber evidence="8">4.2.1.20</ecNumber>
    </recommendedName>
</protein>
<name>A0A1C9CBI8_9FLOR</name>
<dbReference type="PANTHER" id="PTHR43406">
    <property type="entry name" value="TRYPTOPHAN SYNTHASE, ALPHA CHAIN"/>
    <property type="match status" value="1"/>
</dbReference>
<accession>A0A1C9CBI8</accession>
<dbReference type="GO" id="GO:0004834">
    <property type="term" value="F:tryptophan synthase activity"/>
    <property type="evidence" value="ECO:0007669"/>
    <property type="project" value="UniProtKB-UniRule"/>
</dbReference>
<dbReference type="EC" id="4.2.1.20" evidence="8"/>
<dbReference type="CDD" id="cd04724">
    <property type="entry name" value="Tryptophan_synthase_alpha"/>
    <property type="match status" value="1"/>
</dbReference>
<dbReference type="RefSeq" id="YP_009296611.1">
    <property type="nucleotide sequence ID" value="NC_031172.1"/>
</dbReference>
<comment type="catalytic activity">
    <reaction evidence="7 8">
        <text>(1S,2R)-1-C-(indol-3-yl)glycerol 3-phosphate + L-serine = D-glyceraldehyde 3-phosphate + L-tryptophan + H2O</text>
        <dbReference type="Rhea" id="RHEA:10532"/>
        <dbReference type="ChEBI" id="CHEBI:15377"/>
        <dbReference type="ChEBI" id="CHEBI:33384"/>
        <dbReference type="ChEBI" id="CHEBI:57912"/>
        <dbReference type="ChEBI" id="CHEBI:58866"/>
        <dbReference type="ChEBI" id="CHEBI:59776"/>
        <dbReference type="EC" id="4.2.1.20"/>
    </reaction>
</comment>
<sequence>MFTISQVLQHSSAKFSLIPFITAGDPDLYTTAEVIQTLDYARVDIIELGLPYSVPLADGPVIQAASSRALSKKTHFKTVLNLIKSVNCNLNTPLVLFTYYNPLLSYGTFKFIQYISYTGIQGILIPDLPLEESEYVLHLCYYFNIELIFLVAPTSTLERTKKIVNKTSGCIYLVSKTGVTGTYSILQRRVQDLINYITYITKKPLIVGFGISTVEQVVRLCKLKIQGVVLGSIFVSKLANKKSKDNVKKVFSFCQDIKQKIKEYKKSTPRGI</sequence>
<comment type="function">
    <text evidence="8">The alpha subunit is responsible for the aldol cleavage of indoleglycerol phosphate to indole and glyceraldehyde 3-phosphate.</text>
</comment>
<evidence type="ECO:0000256" key="1">
    <source>
        <dbReference type="ARBA" id="ARBA00004733"/>
    </source>
</evidence>
<evidence type="ECO:0000256" key="3">
    <source>
        <dbReference type="ARBA" id="ARBA00022605"/>
    </source>
</evidence>
<organism evidence="10">
    <name type="scientific">Apophlaea sinclairii</name>
    <dbReference type="NCBI Taxonomy" id="212746"/>
    <lineage>
        <taxon>Eukaryota</taxon>
        <taxon>Rhodophyta</taxon>
        <taxon>Florideophyceae</taxon>
        <taxon>Hildenbrandiophycidae</taxon>
        <taxon>Hildenbrandiales</taxon>
        <taxon>Hildenbrandiaceae</taxon>
        <taxon>Apophlaea</taxon>
    </lineage>
</organism>
<dbReference type="Gene3D" id="3.20.20.70">
    <property type="entry name" value="Aldolase class I"/>
    <property type="match status" value="1"/>
</dbReference>
<feature type="active site" description="Proton acceptor" evidence="8">
    <location>
        <position position="58"/>
    </location>
</feature>
<feature type="active site" description="Proton acceptor" evidence="8">
    <location>
        <position position="47"/>
    </location>
</feature>
<gene>
    <name evidence="8 10" type="primary">trpA</name>
    <name evidence="10" type="ORF">Apop_061</name>
</gene>
<dbReference type="UniPathway" id="UPA00035">
    <property type="reaction ID" value="UER00044"/>
</dbReference>